<evidence type="ECO:0000259" key="4">
    <source>
        <dbReference type="Pfam" id="PF05193"/>
    </source>
</evidence>
<dbReference type="AlphaFoldDB" id="A0A4R2LA75"/>
<dbReference type="Proteomes" id="UP000295711">
    <property type="component" value="Unassembled WGS sequence"/>
</dbReference>
<dbReference type="FunFam" id="3.30.830.10:FF:000008">
    <property type="entry name" value="Mitochondrial-processing peptidase subunit beta"/>
    <property type="match status" value="1"/>
</dbReference>
<keyword evidence="6" id="KW-1185">Reference proteome</keyword>
<dbReference type="Pfam" id="PF05193">
    <property type="entry name" value="Peptidase_M16_C"/>
    <property type="match status" value="1"/>
</dbReference>
<dbReference type="RefSeq" id="WP_132090894.1">
    <property type="nucleotide sequence ID" value="NZ_JANKAQ010000007.1"/>
</dbReference>
<dbReference type="PROSITE" id="PS00143">
    <property type="entry name" value="INSULINASE"/>
    <property type="match status" value="1"/>
</dbReference>
<dbReference type="InterPro" id="IPR007863">
    <property type="entry name" value="Peptidase_M16_C"/>
</dbReference>
<proteinExistence type="inferred from homology"/>
<protein>
    <submittedName>
        <fullName evidence="5">Putative Zn-dependent peptidase</fullName>
    </submittedName>
</protein>
<evidence type="ECO:0000256" key="1">
    <source>
        <dbReference type="ARBA" id="ARBA00007261"/>
    </source>
</evidence>
<evidence type="ECO:0000256" key="2">
    <source>
        <dbReference type="RuleBase" id="RU004447"/>
    </source>
</evidence>
<evidence type="ECO:0000313" key="6">
    <source>
        <dbReference type="Proteomes" id="UP000295711"/>
    </source>
</evidence>
<evidence type="ECO:0000259" key="3">
    <source>
        <dbReference type="Pfam" id="PF00675"/>
    </source>
</evidence>
<dbReference type="InterPro" id="IPR011249">
    <property type="entry name" value="Metalloenz_LuxS/M16"/>
</dbReference>
<dbReference type="InterPro" id="IPR050361">
    <property type="entry name" value="MPP/UQCRC_Complex"/>
</dbReference>
<dbReference type="PANTHER" id="PTHR11851">
    <property type="entry name" value="METALLOPROTEASE"/>
    <property type="match status" value="1"/>
</dbReference>
<sequence>MTLLRRLNNGIRIVMEEMPTYRSVSIGVWVRVGSMYENTANNGMAHVIEHMLFKGTSRRTAADIANEMTAIGGNMDAFTCKDCTCYYAKTLDIYAEQALDILGDMLCNSLFDEKELKKELGVILEEIDMYEDSPEDLVHEHLQMAVWENHPLGYLISGEKPIVSGFTREKIQEFFNQFYVGENIVISVAGHFNEEKMMDWISHYFDGIPQGQRSDRGIAPVFRPVIWKKEKDIEQNHICLAFDCCTLLSDERYVLTVANNLLGGNMNSRLFMKIRDELGLTYAIYSYGSSYEQAGLFQIYAAMQPSQTEQVMEAVFSEISRAICEGITDRELDIAIQQIQAELILGYESSYNRMSGLGKSLLIRDRAIPLEEDLQRIQQVKGEDIRQFLEKYLQRDRCGIAIVGDTRLY</sequence>
<dbReference type="EMBL" id="SLXA01000005">
    <property type="protein sequence ID" value="TCO84808.1"/>
    <property type="molecule type" value="Genomic_DNA"/>
</dbReference>
<reference evidence="5 6" key="1">
    <citation type="submission" date="2019-03" db="EMBL/GenBank/DDBJ databases">
        <title>Genomic Encyclopedia of Type Strains, Phase IV (KMG-IV): sequencing the most valuable type-strain genomes for metagenomic binning, comparative biology and taxonomic classification.</title>
        <authorList>
            <person name="Goeker M."/>
        </authorList>
    </citation>
    <scope>NUCLEOTIDE SEQUENCE [LARGE SCALE GENOMIC DNA]</scope>
    <source>
        <strain evidence="5 6">DSM 28559</strain>
    </source>
</reference>
<feature type="domain" description="Peptidase M16 C-terminal" evidence="4">
    <location>
        <begin position="166"/>
        <end position="338"/>
    </location>
</feature>
<name>A0A4R2LA75_9FIRM</name>
<dbReference type="OrthoDB" id="9811314at2"/>
<evidence type="ECO:0000313" key="5">
    <source>
        <dbReference type="EMBL" id="TCO84808.1"/>
    </source>
</evidence>
<dbReference type="GO" id="GO:0046872">
    <property type="term" value="F:metal ion binding"/>
    <property type="evidence" value="ECO:0007669"/>
    <property type="project" value="InterPro"/>
</dbReference>
<dbReference type="InterPro" id="IPR011765">
    <property type="entry name" value="Pept_M16_N"/>
</dbReference>
<dbReference type="Pfam" id="PF00675">
    <property type="entry name" value="Peptidase_M16"/>
    <property type="match status" value="1"/>
</dbReference>
<dbReference type="Gene3D" id="3.30.830.10">
    <property type="entry name" value="Metalloenzyme, LuxS/M16 peptidase-like"/>
    <property type="match status" value="2"/>
</dbReference>
<feature type="domain" description="Peptidase M16 N-terminal" evidence="3">
    <location>
        <begin position="12"/>
        <end position="156"/>
    </location>
</feature>
<dbReference type="GO" id="GO:0004222">
    <property type="term" value="F:metalloendopeptidase activity"/>
    <property type="evidence" value="ECO:0007669"/>
    <property type="project" value="InterPro"/>
</dbReference>
<accession>A0A4R2LA75</accession>
<dbReference type="GO" id="GO:0006508">
    <property type="term" value="P:proteolysis"/>
    <property type="evidence" value="ECO:0007669"/>
    <property type="project" value="InterPro"/>
</dbReference>
<dbReference type="PANTHER" id="PTHR11851:SF49">
    <property type="entry name" value="MITOCHONDRIAL-PROCESSING PEPTIDASE SUBUNIT ALPHA"/>
    <property type="match status" value="1"/>
</dbReference>
<comment type="caution">
    <text evidence="5">The sequence shown here is derived from an EMBL/GenBank/DDBJ whole genome shotgun (WGS) entry which is preliminary data.</text>
</comment>
<dbReference type="SUPFAM" id="SSF63411">
    <property type="entry name" value="LuxS/MPP-like metallohydrolase"/>
    <property type="match status" value="2"/>
</dbReference>
<dbReference type="InterPro" id="IPR001431">
    <property type="entry name" value="Pept_M16_Zn_BS"/>
</dbReference>
<comment type="similarity">
    <text evidence="1 2">Belongs to the peptidase M16 family.</text>
</comment>
<organism evidence="5 6">
    <name type="scientific">Frisingicoccus caecimuris</name>
    <dbReference type="NCBI Taxonomy" id="1796636"/>
    <lineage>
        <taxon>Bacteria</taxon>
        <taxon>Bacillati</taxon>
        <taxon>Bacillota</taxon>
        <taxon>Clostridia</taxon>
        <taxon>Lachnospirales</taxon>
        <taxon>Lachnospiraceae</taxon>
        <taxon>Frisingicoccus</taxon>
    </lineage>
</organism>
<gene>
    <name evidence="5" type="ORF">EV212_10571</name>
</gene>